<dbReference type="InterPro" id="IPR000182">
    <property type="entry name" value="GNAT_dom"/>
</dbReference>
<comment type="caution">
    <text evidence="2">The sequence shown here is derived from an EMBL/GenBank/DDBJ whole genome shotgun (WGS) entry which is preliminary data.</text>
</comment>
<dbReference type="EMBL" id="BIFR01000001">
    <property type="protein sequence ID" value="GCE11845.1"/>
    <property type="molecule type" value="Genomic_DNA"/>
</dbReference>
<protein>
    <recommendedName>
        <fullName evidence="1">N-acetyltransferase domain-containing protein</fullName>
    </recommendedName>
</protein>
<reference evidence="3" key="1">
    <citation type="submission" date="2018-12" db="EMBL/GenBank/DDBJ databases">
        <title>Tengunoibacter tsumagoiensis gen. nov., sp. nov., Dictyobacter kobayashii sp. nov., D. alpinus sp. nov., and D. joshuensis sp. nov. and description of Dictyobacteraceae fam. nov. within the order Ktedonobacterales isolated from Tengu-no-mugimeshi.</title>
        <authorList>
            <person name="Wang C.M."/>
            <person name="Zheng Y."/>
            <person name="Sakai Y."/>
            <person name="Toyoda A."/>
            <person name="Minakuchi Y."/>
            <person name="Abe K."/>
            <person name="Yokota A."/>
            <person name="Yabe S."/>
        </authorList>
    </citation>
    <scope>NUCLEOTIDE SEQUENCE [LARGE SCALE GENOMIC DNA]</scope>
    <source>
        <strain evidence="3">Uno3</strain>
    </source>
</reference>
<sequence>MIIRLSNLSTRPPVLDDLSSVTALVARCDLPLTGLAEVVEEDINRRWFAPGFQLATDAWTIITHTNDIISYADIHSKLDGQTLEFEIFLRVHPAYRHRGIETLLIWLIEERARQILEEFSDRLRVVLSIALPVQDQSIIDLFEHQGYLLTHTFWRLLFEHNAQQQERFSSSNRQMVDLVIETTNLQGDSVVRRQTGIYSARQYGLYEKIIREPVAQMKKHFECEELLA</sequence>
<dbReference type="GO" id="GO:0016747">
    <property type="term" value="F:acyltransferase activity, transferring groups other than amino-acyl groups"/>
    <property type="evidence" value="ECO:0007669"/>
    <property type="project" value="InterPro"/>
</dbReference>
<dbReference type="RefSeq" id="WP_245994221.1">
    <property type="nucleotide sequence ID" value="NZ_BIFR01000001.1"/>
</dbReference>
<dbReference type="Proteomes" id="UP000287352">
    <property type="component" value="Unassembled WGS sequence"/>
</dbReference>
<evidence type="ECO:0000313" key="3">
    <source>
        <dbReference type="Proteomes" id="UP000287352"/>
    </source>
</evidence>
<dbReference type="SUPFAM" id="SSF55729">
    <property type="entry name" value="Acyl-CoA N-acyltransferases (Nat)"/>
    <property type="match status" value="1"/>
</dbReference>
<dbReference type="InterPro" id="IPR016181">
    <property type="entry name" value="Acyl_CoA_acyltransferase"/>
</dbReference>
<dbReference type="Gene3D" id="3.40.630.30">
    <property type="match status" value="1"/>
</dbReference>
<evidence type="ECO:0000259" key="1">
    <source>
        <dbReference type="PROSITE" id="PS51186"/>
    </source>
</evidence>
<feature type="domain" description="N-acetyltransferase" evidence="1">
    <location>
        <begin position="8"/>
        <end position="163"/>
    </location>
</feature>
<organism evidence="2 3">
    <name type="scientific">Tengunoibacter tsumagoiensis</name>
    <dbReference type="NCBI Taxonomy" id="2014871"/>
    <lineage>
        <taxon>Bacteria</taxon>
        <taxon>Bacillati</taxon>
        <taxon>Chloroflexota</taxon>
        <taxon>Ktedonobacteria</taxon>
        <taxon>Ktedonobacterales</taxon>
        <taxon>Dictyobacteraceae</taxon>
        <taxon>Tengunoibacter</taxon>
    </lineage>
</organism>
<proteinExistence type="predicted"/>
<dbReference type="PROSITE" id="PS51186">
    <property type="entry name" value="GNAT"/>
    <property type="match status" value="1"/>
</dbReference>
<dbReference type="AlphaFoldDB" id="A0A401ZYC5"/>
<dbReference type="Pfam" id="PF00583">
    <property type="entry name" value="Acetyltransf_1"/>
    <property type="match status" value="1"/>
</dbReference>
<accession>A0A401ZYC5</accession>
<evidence type="ECO:0000313" key="2">
    <source>
        <dbReference type="EMBL" id="GCE11845.1"/>
    </source>
</evidence>
<name>A0A401ZYC5_9CHLR</name>
<keyword evidence="3" id="KW-1185">Reference proteome</keyword>
<gene>
    <name evidence="2" type="ORF">KTT_17040</name>
</gene>